<accession>A0ABD3TP55</accession>
<keyword evidence="2" id="KW-1185">Reference proteome</keyword>
<dbReference type="Proteomes" id="UP001634393">
    <property type="component" value="Unassembled WGS sequence"/>
</dbReference>
<comment type="caution">
    <text evidence="1">The sequence shown here is derived from an EMBL/GenBank/DDBJ whole genome shotgun (WGS) entry which is preliminary data.</text>
</comment>
<name>A0ABD3TP55_9LAMI</name>
<gene>
    <name evidence="1" type="ORF">ACJIZ3_022987</name>
</gene>
<dbReference type="AlphaFoldDB" id="A0ABD3TP55"/>
<organism evidence="1 2">
    <name type="scientific">Penstemon smallii</name>
    <dbReference type="NCBI Taxonomy" id="265156"/>
    <lineage>
        <taxon>Eukaryota</taxon>
        <taxon>Viridiplantae</taxon>
        <taxon>Streptophyta</taxon>
        <taxon>Embryophyta</taxon>
        <taxon>Tracheophyta</taxon>
        <taxon>Spermatophyta</taxon>
        <taxon>Magnoliopsida</taxon>
        <taxon>eudicotyledons</taxon>
        <taxon>Gunneridae</taxon>
        <taxon>Pentapetalae</taxon>
        <taxon>asterids</taxon>
        <taxon>lamiids</taxon>
        <taxon>Lamiales</taxon>
        <taxon>Plantaginaceae</taxon>
        <taxon>Cheloneae</taxon>
        <taxon>Penstemon</taxon>
    </lineage>
</organism>
<evidence type="ECO:0000313" key="2">
    <source>
        <dbReference type="Proteomes" id="UP001634393"/>
    </source>
</evidence>
<dbReference type="EMBL" id="JBJXBP010000003">
    <property type="protein sequence ID" value="KAL3838396.1"/>
    <property type="molecule type" value="Genomic_DNA"/>
</dbReference>
<evidence type="ECO:0000313" key="1">
    <source>
        <dbReference type="EMBL" id="KAL3838396.1"/>
    </source>
</evidence>
<proteinExistence type="predicted"/>
<protein>
    <submittedName>
        <fullName evidence="1">Uncharacterized protein</fullName>
    </submittedName>
</protein>
<reference evidence="1 2" key="1">
    <citation type="submission" date="2024-12" db="EMBL/GenBank/DDBJ databases">
        <title>The unique morphological basis and parallel evolutionary history of personate flowers in Penstemon.</title>
        <authorList>
            <person name="Depatie T.H."/>
            <person name="Wessinger C.A."/>
        </authorList>
    </citation>
    <scope>NUCLEOTIDE SEQUENCE [LARGE SCALE GENOMIC DNA]</scope>
    <source>
        <strain evidence="1">WTNN_2</strain>
        <tissue evidence="1">Leaf</tissue>
    </source>
</reference>
<sequence>MFYFTEKNQHVPEPEKVIETLQLFPLNSFNGPADSEKFKLFTNNCKENNLAFTYNMINMETDHPTLDLRLSSI</sequence>